<protein>
    <submittedName>
        <fullName evidence="2">Uncharacterized protein</fullName>
    </submittedName>
</protein>
<accession>A0A7S4ETN3</accession>
<feature type="region of interest" description="Disordered" evidence="1">
    <location>
        <begin position="80"/>
        <end position="155"/>
    </location>
</feature>
<gene>
    <name evidence="2" type="ORF">PCAR00345_LOCUS4034</name>
</gene>
<dbReference type="AlphaFoldDB" id="A0A7S4ETN3"/>
<sequence length="503" mass="56778">MPALSWLACCTSGQHCFRGRSCETLPLIQSPMCEDAMAIHGFNVDRRRRAEAGWSSLSWSDSPALSQMRLNGGHYLAQDEHAPATQKGPLPQRTSAKQRTRNARQTRDGRRVQEVREVHEVRAIGKSRSAHQDHLSEHAKQRGAPRRERANVLKPRRAAEADQCLPVRGKYTLEVVEVRTLFQLAQCPHAFWRVRPTRYRREPLYKFELDALVVSPQPVKVLPSAMSARTRVVFAQSAGVDDQFVLAAAQRANSSMRGNAYFGRSDGRSQQLILPMDLLGRIRRLPDACILKTMQPINESDLKALPMRGACAEIDDWRRLRLKEPSCQLPPFHTVPNMEHCALTCAACSECVFVTYSEQLKSCLFSKSCARVRRNEDLNYQFWDMEYVHAASFLSASSIVREVQRFHGESGYCGFTRPGSGNCRRGDRGSWPVAPGTAHGVVDLASCFTKCHACMRCNFVSFSASAHDCSWYHSCNMTELNQFQAIDYWTFAVNNPKALIYDT</sequence>
<name>A0A7S4ETN3_CHRCT</name>
<feature type="compositionally biased region" description="Basic and acidic residues" evidence="1">
    <location>
        <begin position="130"/>
        <end position="151"/>
    </location>
</feature>
<organism evidence="2">
    <name type="scientific">Chrysotila carterae</name>
    <name type="common">Marine alga</name>
    <name type="synonym">Syracosphaera carterae</name>
    <dbReference type="NCBI Taxonomy" id="13221"/>
    <lineage>
        <taxon>Eukaryota</taxon>
        <taxon>Haptista</taxon>
        <taxon>Haptophyta</taxon>
        <taxon>Prymnesiophyceae</taxon>
        <taxon>Isochrysidales</taxon>
        <taxon>Isochrysidaceae</taxon>
        <taxon>Chrysotila</taxon>
    </lineage>
</organism>
<proteinExistence type="predicted"/>
<reference evidence="2" key="1">
    <citation type="submission" date="2021-01" db="EMBL/GenBank/DDBJ databases">
        <authorList>
            <person name="Corre E."/>
            <person name="Pelletier E."/>
            <person name="Niang G."/>
            <person name="Scheremetjew M."/>
            <person name="Finn R."/>
            <person name="Kale V."/>
            <person name="Holt S."/>
            <person name="Cochrane G."/>
            <person name="Meng A."/>
            <person name="Brown T."/>
            <person name="Cohen L."/>
        </authorList>
    </citation>
    <scope>NUCLEOTIDE SEQUENCE</scope>
    <source>
        <strain evidence="2">CCMP645</strain>
    </source>
</reference>
<evidence type="ECO:0000313" key="2">
    <source>
        <dbReference type="EMBL" id="CAE0751449.1"/>
    </source>
</evidence>
<feature type="compositionally biased region" description="Basic and acidic residues" evidence="1">
    <location>
        <begin position="105"/>
        <end position="123"/>
    </location>
</feature>
<evidence type="ECO:0000256" key="1">
    <source>
        <dbReference type="SAM" id="MobiDB-lite"/>
    </source>
</evidence>
<dbReference type="EMBL" id="HBIZ01007045">
    <property type="protein sequence ID" value="CAE0751449.1"/>
    <property type="molecule type" value="Transcribed_RNA"/>
</dbReference>